<evidence type="ECO:0000313" key="3">
    <source>
        <dbReference type="Proteomes" id="UP000232412"/>
    </source>
</evidence>
<dbReference type="Proteomes" id="UP000232412">
    <property type="component" value="Unassembled WGS sequence"/>
</dbReference>
<reference evidence="3" key="1">
    <citation type="submission" date="2016-12" db="EMBL/GenBank/DDBJ databases">
        <authorList>
            <person name="Herbold C."/>
        </authorList>
    </citation>
    <scope>NUCLEOTIDE SEQUENCE [LARGE SCALE GENOMIC DNA]</scope>
</reference>
<dbReference type="OrthoDB" id="8834at2157"/>
<dbReference type="Pfam" id="PF14417">
    <property type="entry name" value="MEDS"/>
    <property type="match status" value="1"/>
</dbReference>
<dbReference type="RefSeq" id="WP_101010212.1">
    <property type="nucleotide sequence ID" value="NZ_FRFC01000004.1"/>
</dbReference>
<sequence>MSVYDTLSVPLRYVDSIEKKQHILLVYDDIEYAQMVEFRFLKNGLANRENGLYVTHEDSGSVVLKFLNYGIPIQYFNNGKLKVIQLHNVCGTAEQISDKSKKDVEMILANLVPPYRITGRIVPDVSTLDGISVQLDLEDRTHSCFEDFGGSIMCTYDISKIEKTKRKAWLEKLRQTHHVVIHTTQSGEGSVVSTL</sequence>
<protein>
    <recommendedName>
        <fullName evidence="1">MEDS domain-containing protein</fullName>
    </recommendedName>
</protein>
<evidence type="ECO:0000313" key="2">
    <source>
        <dbReference type="EMBL" id="SHO46316.1"/>
    </source>
</evidence>
<feature type="domain" description="MEDS" evidence="1">
    <location>
        <begin position="22"/>
        <end position="164"/>
    </location>
</feature>
<name>A0A2H1EIJ2_9ARCH</name>
<proteinExistence type="predicted"/>
<organism evidence="2 3">
    <name type="scientific">Nitrosotalea sinensis</name>
    <dbReference type="NCBI Taxonomy" id="1499975"/>
    <lineage>
        <taxon>Archaea</taxon>
        <taxon>Nitrososphaerota</taxon>
        <taxon>Nitrososphaeria</taxon>
        <taxon>Nitrosotaleales</taxon>
        <taxon>Nitrosotaleaceae</taxon>
        <taxon>Nitrosotalea</taxon>
    </lineage>
</organism>
<accession>A0A2H1EIJ2</accession>
<gene>
    <name evidence="2" type="ORF">NSIN_30063</name>
</gene>
<dbReference type="InterPro" id="IPR025847">
    <property type="entry name" value="MEDS_domain"/>
</dbReference>
<keyword evidence="3" id="KW-1185">Reference proteome</keyword>
<dbReference type="EMBL" id="FRFC01000004">
    <property type="protein sequence ID" value="SHO46316.1"/>
    <property type="molecule type" value="Genomic_DNA"/>
</dbReference>
<evidence type="ECO:0000259" key="1">
    <source>
        <dbReference type="Pfam" id="PF14417"/>
    </source>
</evidence>
<dbReference type="AlphaFoldDB" id="A0A2H1EIJ2"/>